<keyword evidence="3" id="KW-1185">Reference proteome</keyword>
<proteinExistence type="predicted"/>
<dbReference type="EMBL" id="QKZN01000006">
    <property type="protein sequence ID" value="PZX26932.1"/>
    <property type="molecule type" value="Genomic_DNA"/>
</dbReference>
<dbReference type="InterPro" id="IPR008613">
    <property type="entry name" value="Excalibur_Ca-bd_domain"/>
</dbReference>
<dbReference type="Pfam" id="PF05901">
    <property type="entry name" value="Excalibur"/>
    <property type="match status" value="1"/>
</dbReference>
<gene>
    <name evidence="2" type="ORF">C7416_106221</name>
</gene>
<accession>A0A2W7NXU9</accession>
<evidence type="ECO:0000259" key="1">
    <source>
        <dbReference type="Pfam" id="PF05901"/>
    </source>
</evidence>
<feature type="domain" description="Excalibur calcium-binding" evidence="1">
    <location>
        <begin position="55"/>
        <end position="88"/>
    </location>
</feature>
<evidence type="ECO:0000313" key="3">
    <source>
        <dbReference type="Proteomes" id="UP000249638"/>
    </source>
</evidence>
<organism evidence="2 3">
    <name type="scientific">Cupriavidus phytorum</name>
    <dbReference type="NCBI Taxonomy" id="3024399"/>
    <lineage>
        <taxon>Bacteria</taxon>
        <taxon>Pseudomonadati</taxon>
        <taxon>Pseudomonadota</taxon>
        <taxon>Betaproteobacteria</taxon>
        <taxon>Burkholderiales</taxon>
        <taxon>Burkholderiaceae</taxon>
        <taxon>Cupriavidus</taxon>
    </lineage>
</organism>
<comment type="caution">
    <text evidence="2">The sequence shown here is derived from an EMBL/GenBank/DDBJ whole genome shotgun (WGS) entry which is preliminary data.</text>
</comment>
<protein>
    <submittedName>
        <fullName evidence="2">Excalibur calcium-binding domain-containing protein</fullName>
    </submittedName>
</protein>
<name>A0A2W7NXU9_9BURK</name>
<dbReference type="Proteomes" id="UP000249638">
    <property type="component" value="Unassembled WGS sequence"/>
</dbReference>
<reference evidence="2" key="1">
    <citation type="submission" date="2018-06" db="EMBL/GenBank/DDBJ databases">
        <title>Genomic Encyclopedia of Type Strains, Phase IV (KMG-V): Genome sequencing to study the core and pangenomes of soil and plant-associated prokaryotes.</title>
        <authorList>
            <person name="Whitman W."/>
        </authorList>
    </citation>
    <scope>NUCLEOTIDE SEQUENCE [LARGE SCALE GENOMIC DNA]</scope>
    <source>
        <strain evidence="2">MLR2-44</strain>
    </source>
</reference>
<sequence length="96" mass="10354">MYKSLLLVGAAAAAFLYYKTHAPLKNPVADAEPQPVAVSVVTTTPEPVFRCEGKQHCSQMASCAEARFYLKNCPSVKMDGDGDGIPCETPPLQCMF</sequence>
<dbReference type="AlphaFoldDB" id="A0A2W7NXU9"/>
<evidence type="ECO:0000313" key="2">
    <source>
        <dbReference type="EMBL" id="PZX26932.1"/>
    </source>
</evidence>